<name>A0ABT3SF54_9MYCO</name>
<dbReference type="EMBL" id="JAPJDO010000012">
    <property type="protein sequence ID" value="MCX2938144.1"/>
    <property type="molecule type" value="Genomic_DNA"/>
</dbReference>
<gene>
    <name evidence="4" type="ORF">ORI27_15660</name>
</gene>
<feature type="domain" description="Mammalian cell entry C-terminal" evidence="3">
    <location>
        <begin position="118"/>
        <end position="333"/>
    </location>
</feature>
<dbReference type="Proteomes" id="UP001300745">
    <property type="component" value="Unassembled WGS sequence"/>
</dbReference>
<protein>
    <submittedName>
        <fullName evidence="4">MCE family protein</fullName>
    </submittedName>
</protein>
<reference evidence="4 5" key="1">
    <citation type="submission" date="2022-11" db="EMBL/GenBank/DDBJ databases">
        <title>Mycobacterium sp. nov.</title>
        <authorList>
            <person name="Papic B."/>
            <person name="Spicic S."/>
            <person name="Duvnjak S."/>
        </authorList>
    </citation>
    <scope>NUCLEOTIDE SEQUENCE [LARGE SCALE GENOMIC DNA]</scope>
    <source>
        <strain evidence="4 5">CVI_P4</strain>
    </source>
</reference>
<dbReference type="PANTHER" id="PTHR33371:SF17">
    <property type="entry name" value="MCE-FAMILY PROTEIN MCE1B"/>
    <property type="match status" value="1"/>
</dbReference>
<dbReference type="InterPro" id="IPR003399">
    <property type="entry name" value="Mce/MlaD"/>
</dbReference>
<proteinExistence type="predicted"/>
<keyword evidence="5" id="KW-1185">Reference proteome</keyword>
<dbReference type="Pfam" id="PF02470">
    <property type="entry name" value="MlaD"/>
    <property type="match status" value="1"/>
</dbReference>
<dbReference type="PANTHER" id="PTHR33371">
    <property type="entry name" value="INTERMEMBRANE PHOSPHOLIPID TRANSPORT SYSTEM BINDING PROTEIN MLAD-RELATED"/>
    <property type="match status" value="1"/>
</dbReference>
<feature type="transmembrane region" description="Helical" evidence="1">
    <location>
        <begin position="12"/>
        <end position="30"/>
    </location>
</feature>
<evidence type="ECO:0000256" key="1">
    <source>
        <dbReference type="SAM" id="Phobius"/>
    </source>
</evidence>
<dbReference type="RefSeq" id="WP_265997932.1">
    <property type="nucleotide sequence ID" value="NZ_JAPJDN010000012.1"/>
</dbReference>
<accession>A0ABT3SF54</accession>
<feature type="domain" description="Mce/MlaD" evidence="2">
    <location>
        <begin position="39"/>
        <end position="114"/>
    </location>
</feature>
<dbReference type="InterPro" id="IPR005693">
    <property type="entry name" value="Mce"/>
</dbReference>
<keyword evidence="1" id="KW-1133">Transmembrane helix</keyword>
<evidence type="ECO:0000313" key="5">
    <source>
        <dbReference type="Proteomes" id="UP001300745"/>
    </source>
</evidence>
<comment type="caution">
    <text evidence="4">The sequence shown here is derived from an EMBL/GenBank/DDBJ whole genome shotgun (WGS) entry which is preliminary data.</text>
</comment>
<dbReference type="Pfam" id="PF11887">
    <property type="entry name" value="Mce4_CUP1"/>
    <property type="match status" value="1"/>
</dbReference>
<dbReference type="NCBIfam" id="TIGR00996">
    <property type="entry name" value="Mtu_fam_mce"/>
    <property type="match status" value="1"/>
</dbReference>
<evidence type="ECO:0000259" key="3">
    <source>
        <dbReference type="Pfam" id="PF11887"/>
    </source>
</evidence>
<sequence>MRDNLGGAIWRLAVFFAACGFGIFALFAIFSQLRFQAEKTYNAEFENVSGLKTGQFVRIAGVEVGKVKTISLENGSTPTVEFTADDSVVLTEGNRAVIRYDDLIGGRYLSLEEGTGGTQRLRPGDTIPLARTSPALDLDALIGGFRPLFRALDPDQVNALTGQLVKAFEGQGDTIGSFFTQTAALTNTLADRDRLIGEVIINLNTVLGSVGDQSSQFAKAVDSLSKLVSTLAGRKEDISNSVAYTNAAAGSITGLLAQARAPLTKVVLETDRAAGLVVADHDYVDNLLKTLPEAYQILSRQGLYGDFFSFYLCDAVLKVNGKGGNPVYIKVAGQDTGRCAPR</sequence>
<keyword evidence="1" id="KW-0812">Transmembrane</keyword>
<evidence type="ECO:0000313" key="4">
    <source>
        <dbReference type="EMBL" id="MCX2938144.1"/>
    </source>
</evidence>
<dbReference type="InterPro" id="IPR024516">
    <property type="entry name" value="Mce_C"/>
</dbReference>
<keyword evidence="1" id="KW-0472">Membrane</keyword>
<dbReference type="InterPro" id="IPR052336">
    <property type="entry name" value="MlaD_Phospholipid_Transporter"/>
</dbReference>
<organism evidence="4 5">
    <name type="scientific">Mycobacterium pinniadriaticum</name>
    <dbReference type="NCBI Taxonomy" id="2994102"/>
    <lineage>
        <taxon>Bacteria</taxon>
        <taxon>Bacillati</taxon>
        <taxon>Actinomycetota</taxon>
        <taxon>Actinomycetes</taxon>
        <taxon>Mycobacteriales</taxon>
        <taxon>Mycobacteriaceae</taxon>
        <taxon>Mycobacterium</taxon>
    </lineage>
</organism>
<evidence type="ECO:0000259" key="2">
    <source>
        <dbReference type="Pfam" id="PF02470"/>
    </source>
</evidence>